<dbReference type="SUPFAM" id="SSF53850">
    <property type="entry name" value="Periplasmic binding protein-like II"/>
    <property type="match status" value="1"/>
</dbReference>
<dbReference type="InterPro" id="IPR018313">
    <property type="entry name" value="SBP_3_CS"/>
</dbReference>
<gene>
    <name evidence="8" type="ORF">NRIC_27190</name>
</gene>
<dbReference type="Gene3D" id="3.40.190.10">
    <property type="entry name" value="Periplasmic binding protein-like II"/>
    <property type="match status" value="2"/>
</dbReference>
<dbReference type="OrthoDB" id="8613538at2"/>
<comment type="subcellular location">
    <subcellularLocation>
        <location evidence="1">Cell envelope</location>
    </subcellularLocation>
</comment>
<comment type="similarity">
    <text evidence="2 4">Belongs to the bacterial solute-binding protein 3 family.</text>
</comment>
<dbReference type="PANTHER" id="PTHR35936:SF34">
    <property type="entry name" value="ABC TRANSPORTER EXTRACELLULAR-BINDING PROTEIN YCKB-RELATED"/>
    <property type="match status" value="1"/>
</dbReference>
<dbReference type="GO" id="GO:0030313">
    <property type="term" value="C:cell envelope"/>
    <property type="evidence" value="ECO:0007669"/>
    <property type="project" value="UniProtKB-SubCell"/>
</dbReference>
<feature type="chain" id="PRO_5038754504" evidence="5">
    <location>
        <begin position="23"/>
        <end position="259"/>
    </location>
</feature>
<evidence type="ECO:0000256" key="2">
    <source>
        <dbReference type="ARBA" id="ARBA00010333"/>
    </source>
</evidence>
<protein>
    <submittedName>
        <fullName evidence="8">Amino acid ABC transporter substrate-binding protein</fullName>
    </submittedName>
</protein>
<evidence type="ECO:0000256" key="3">
    <source>
        <dbReference type="ARBA" id="ARBA00022729"/>
    </source>
</evidence>
<dbReference type="PROSITE" id="PS51257">
    <property type="entry name" value="PROKAR_LIPOPROTEIN"/>
    <property type="match status" value="1"/>
</dbReference>
<sequence>MKKISAAIALLATLFLVGCSNGADNQSASSNREERKVLRVGTEGSYRPFSYHNDQDELVGYDVEVAQAVAERMGYEVEFHEAAWDAMLAAFDANRTDAIFNQVSITEERQEKYDFSEPYSVAHIALIVHEDNNEIQAFSDLAGKGVAQTITSNFALMSEEEYGAEVVSVETFNNSFDLVMNERADATLNDDVIFYDYLNQQPDTPLKIAATLDEGVSAAVLLHKDAVLVEEINAALAELHEDGTLTEISEKYFNRDITQ</sequence>
<dbReference type="GO" id="GO:0016020">
    <property type="term" value="C:membrane"/>
    <property type="evidence" value="ECO:0007669"/>
    <property type="project" value="InterPro"/>
</dbReference>
<dbReference type="GO" id="GO:0015276">
    <property type="term" value="F:ligand-gated monoatomic ion channel activity"/>
    <property type="evidence" value="ECO:0007669"/>
    <property type="project" value="InterPro"/>
</dbReference>
<evidence type="ECO:0000259" key="7">
    <source>
        <dbReference type="SMART" id="SM00079"/>
    </source>
</evidence>
<dbReference type="Proteomes" id="UP000290567">
    <property type="component" value="Unassembled WGS sequence"/>
</dbReference>
<evidence type="ECO:0000256" key="4">
    <source>
        <dbReference type="RuleBase" id="RU003744"/>
    </source>
</evidence>
<dbReference type="RefSeq" id="WP_146623235.1">
    <property type="nucleotide sequence ID" value="NZ_BJCC01000024.1"/>
</dbReference>
<evidence type="ECO:0000256" key="1">
    <source>
        <dbReference type="ARBA" id="ARBA00004196"/>
    </source>
</evidence>
<comment type="caution">
    <text evidence="8">The sequence shown here is derived from an EMBL/GenBank/DDBJ whole genome shotgun (WGS) entry which is preliminary data.</text>
</comment>
<keyword evidence="9" id="KW-1185">Reference proteome</keyword>
<dbReference type="InterPro" id="IPR001638">
    <property type="entry name" value="Solute-binding_3/MltF_N"/>
</dbReference>
<dbReference type="SMART" id="SM00062">
    <property type="entry name" value="PBPb"/>
    <property type="match status" value="1"/>
</dbReference>
<dbReference type="PROSITE" id="PS01039">
    <property type="entry name" value="SBP_BACTERIAL_3"/>
    <property type="match status" value="1"/>
</dbReference>
<dbReference type="AlphaFoldDB" id="A0A4P5PF32"/>
<proteinExistence type="inferred from homology"/>
<accession>A0A4P5PF32</accession>
<keyword evidence="3 5" id="KW-0732">Signal</keyword>
<evidence type="ECO:0000313" key="9">
    <source>
        <dbReference type="Proteomes" id="UP000290567"/>
    </source>
</evidence>
<feature type="domain" description="Ionotropic glutamate receptor C-terminal" evidence="7">
    <location>
        <begin position="37"/>
        <end position="255"/>
    </location>
</feature>
<dbReference type="EMBL" id="BJCC01000024">
    <property type="protein sequence ID" value="GCF94828.1"/>
    <property type="molecule type" value="Genomic_DNA"/>
</dbReference>
<dbReference type="PANTHER" id="PTHR35936">
    <property type="entry name" value="MEMBRANE-BOUND LYTIC MUREIN TRANSGLYCOSYLASE F"/>
    <property type="match status" value="1"/>
</dbReference>
<dbReference type="InterPro" id="IPR001320">
    <property type="entry name" value="Iontro_rcpt_C"/>
</dbReference>
<feature type="signal peptide" evidence="5">
    <location>
        <begin position="1"/>
        <end position="22"/>
    </location>
</feature>
<evidence type="ECO:0000259" key="6">
    <source>
        <dbReference type="SMART" id="SM00062"/>
    </source>
</evidence>
<name>A0A4P5PF32_9ENTE</name>
<evidence type="ECO:0000313" key="8">
    <source>
        <dbReference type="EMBL" id="GCF94828.1"/>
    </source>
</evidence>
<reference evidence="9" key="1">
    <citation type="submission" date="2019-02" db="EMBL/GenBank/DDBJ databases">
        <title>Draft genome sequence of Enterococcus sp. Gos25-1.</title>
        <authorList>
            <person name="Tanaka N."/>
            <person name="Shiwa Y."/>
            <person name="Fujita N."/>
        </authorList>
    </citation>
    <scope>NUCLEOTIDE SEQUENCE [LARGE SCALE GENOMIC DNA]</scope>
    <source>
        <strain evidence="9">Gos25-1</strain>
    </source>
</reference>
<dbReference type="Pfam" id="PF00497">
    <property type="entry name" value="SBP_bac_3"/>
    <property type="match status" value="1"/>
</dbReference>
<organism evidence="8 9">
    <name type="scientific">Enterococcus florum</name>
    <dbReference type="NCBI Taxonomy" id="2480627"/>
    <lineage>
        <taxon>Bacteria</taxon>
        <taxon>Bacillati</taxon>
        <taxon>Bacillota</taxon>
        <taxon>Bacilli</taxon>
        <taxon>Lactobacillales</taxon>
        <taxon>Enterococcaceae</taxon>
        <taxon>Enterococcus</taxon>
    </lineage>
</organism>
<evidence type="ECO:0000256" key="5">
    <source>
        <dbReference type="SAM" id="SignalP"/>
    </source>
</evidence>
<dbReference type="SMART" id="SM00079">
    <property type="entry name" value="PBPe"/>
    <property type="match status" value="1"/>
</dbReference>
<feature type="domain" description="Solute-binding protein family 3/N-terminal" evidence="6">
    <location>
        <begin position="37"/>
        <end position="256"/>
    </location>
</feature>